<dbReference type="AlphaFoldDB" id="A0A3B4AED8"/>
<accession>A0A3B4AED8</accession>
<protein>
    <recommendedName>
        <fullName evidence="2">C-type lectin domain-containing protein</fullName>
    </recommendedName>
</protein>
<organism evidence="3 4">
    <name type="scientific">Periophthalmus magnuspinnatus</name>
    <dbReference type="NCBI Taxonomy" id="409849"/>
    <lineage>
        <taxon>Eukaryota</taxon>
        <taxon>Metazoa</taxon>
        <taxon>Chordata</taxon>
        <taxon>Craniata</taxon>
        <taxon>Vertebrata</taxon>
        <taxon>Euteleostomi</taxon>
        <taxon>Actinopterygii</taxon>
        <taxon>Neopterygii</taxon>
        <taxon>Teleostei</taxon>
        <taxon>Neoteleostei</taxon>
        <taxon>Acanthomorphata</taxon>
        <taxon>Gobiaria</taxon>
        <taxon>Gobiiformes</taxon>
        <taxon>Gobioidei</taxon>
        <taxon>Gobiidae</taxon>
        <taxon>Oxudercinae</taxon>
        <taxon>Periophthalmus</taxon>
    </lineage>
</organism>
<dbReference type="PANTHER" id="PTHR45710:SF26">
    <property type="entry name" value="RH26557P"/>
    <property type="match status" value="1"/>
</dbReference>
<keyword evidence="4" id="KW-1185">Reference proteome</keyword>
<reference evidence="3" key="2">
    <citation type="submission" date="2025-09" db="UniProtKB">
        <authorList>
            <consortium name="Ensembl"/>
        </authorList>
    </citation>
    <scope>IDENTIFICATION</scope>
</reference>
<dbReference type="STRING" id="409849.ENSPMGP00000015428"/>
<sequence length="129" mass="15103">PARPDSVHFSPSDPHCVPRYFLVKRSMSWDQSRAFCQRHFVDLAVMNTEREYWHVYNKTDGEKVSFWIGLLRTKGHNWTWVDGGNLHYEQWLNNNLAPCGSFEAMLTQPKKMCPRYCHESHASVCQGKS</sequence>
<dbReference type="PANTHER" id="PTHR45710">
    <property type="entry name" value="C-TYPE LECTIN DOMAIN-CONTAINING PROTEIN 180"/>
    <property type="match status" value="1"/>
</dbReference>
<dbReference type="InterPro" id="IPR050828">
    <property type="entry name" value="C-type_lectin/matrix_domain"/>
</dbReference>
<evidence type="ECO:0000256" key="1">
    <source>
        <dbReference type="ARBA" id="ARBA00004401"/>
    </source>
</evidence>
<name>A0A3B4AED8_9GOBI</name>
<dbReference type="CDD" id="cd00037">
    <property type="entry name" value="CLECT"/>
    <property type="match status" value="1"/>
</dbReference>
<dbReference type="Pfam" id="PF00059">
    <property type="entry name" value="Lectin_C"/>
    <property type="match status" value="1"/>
</dbReference>
<dbReference type="GO" id="GO:0005886">
    <property type="term" value="C:plasma membrane"/>
    <property type="evidence" value="ECO:0007669"/>
    <property type="project" value="UniProtKB-SubCell"/>
</dbReference>
<dbReference type="PROSITE" id="PS50041">
    <property type="entry name" value="C_TYPE_LECTIN_2"/>
    <property type="match status" value="1"/>
</dbReference>
<dbReference type="InterPro" id="IPR016187">
    <property type="entry name" value="CTDL_fold"/>
</dbReference>
<comment type="subcellular location">
    <subcellularLocation>
        <location evidence="1">Cell membrane</location>
        <topology evidence="1">Single-pass type II membrane protein</topology>
    </subcellularLocation>
</comment>
<dbReference type="SMART" id="SM00034">
    <property type="entry name" value="CLECT"/>
    <property type="match status" value="1"/>
</dbReference>
<proteinExistence type="predicted"/>
<dbReference type="Ensembl" id="ENSPMGT00000016453.1">
    <property type="protein sequence ID" value="ENSPMGP00000015428.1"/>
    <property type="gene ID" value="ENSPMGG00000012654.1"/>
</dbReference>
<reference evidence="3" key="1">
    <citation type="submission" date="2025-08" db="UniProtKB">
        <authorList>
            <consortium name="Ensembl"/>
        </authorList>
    </citation>
    <scope>IDENTIFICATION</scope>
</reference>
<dbReference type="Proteomes" id="UP000261520">
    <property type="component" value="Unplaced"/>
</dbReference>
<dbReference type="Gene3D" id="3.10.100.10">
    <property type="entry name" value="Mannose-Binding Protein A, subunit A"/>
    <property type="match status" value="1"/>
</dbReference>
<evidence type="ECO:0000313" key="4">
    <source>
        <dbReference type="Proteomes" id="UP000261520"/>
    </source>
</evidence>
<dbReference type="InterPro" id="IPR001304">
    <property type="entry name" value="C-type_lectin-like"/>
</dbReference>
<dbReference type="InterPro" id="IPR016186">
    <property type="entry name" value="C-type_lectin-like/link_sf"/>
</dbReference>
<feature type="domain" description="C-type lectin" evidence="2">
    <location>
        <begin position="20"/>
        <end position="126"/>
    </location>
</feature>
<evidence type="ECO:0000313" key="3">
    <source>
        <dbReference type="Ensembl" id="ENSPMGP00000015428.1"/>
    </source>
</evidence>
<evidence type="ECO:0000259" key="2">
    <source>
        <dbReference type="PROSITE" id="PS50041"/>
    </source>
</evidence>
<dbReference type="SUPFAM" id="SSF56436">
    <property type="entry name" value="C-type lectin-like"/>
    <property type="match status" value="1"/>
</dbReference>